<name>A0ABQ9HMY8_9NEOP</name>
<evidence type="ECO:0000256" key="1">
    <source>
        <dbReference type="SAM" id="MobiDB-lite"/>
    </source>
</evidence>
<comment type="caution">
    <text evidence="2">The sequence shown here is derived from an EMBL/GenBank/DDBJ whole genome shotgun (WGS) entry which is preliminary data.</text>
</comment>
<organism evidence="2 3">
    <name type="scientific">Dryococelus australis</name>
    <dbReference type="NCBI Taxonomy" id="614101"/>
    <lineage>
        <taxon>Eukaryota</taxon>
        <taxon>Metazoa</taxon>
        <taxon>Ecdysozoa</taxon>
        <taxon>Arthropoda</taxon>
        <taxon>Hexapoda</taxon>
        <taxon>Insecta</taxon>
        <taxon>Pterygota</taxon>
        <taxon>Neoptera</taxon>
        <taxon>Polyneoptera</taxon>
        <taxon>Phasmatodea</taxon>
        <taxon>Verophasmatodea</taxon>
        <taxon>Anareolatae</taxon>
        <taxon>Phasmatidae</taxon>
        <taxon>Eurycanthinae</taxon>
        <taxon>Dryococelus</taxon>
    </lineage>
</organism>
<reference evidence="2 3" key="1">
    <citation type="submission" date="2023-02" db="EMBL/GenBank/DDBJ databases">
        <title>LHISI_Scaffold_Assembly.</title>
        <authorList>
            <person name="Stuart O.P."/>
            <person name="Cleave R."/>
            <person name="Magrath M.J.L."/>
            <person name="Mikheyev A.S."/>
        </authorList>
    </citation>
    <scope>NUCLEOTIDE SEQUENCE [LARGE SCALE GENOMIC DNA]</scope>
    <source>
        <strain evidence="2">Daus_M_001</strain>
        <tissue evidence="2">Leg muscle</tissue>
    </source>
</reference>
<protein>
    <submittedName>
        <fullName evidence="2">Uncharacterized protein</fullName>
    </submittedName>
</protein>
<feature type="region of interest" description="Disordered" evidence="1">
    <location>
        <begin position="99"/>
        <end position="132"/>
    </location>
</feature>
<accession>A0ABQ9HMY8</accession>
<feature type="compositionally biased region" description="Polar residues" evidence="1">
    <location>
        <begin position="106"/>
        <end position="128"/>
    </location>
</feature>
<sequence length="305" mass="33326">MSCLCQGIRSSVDREHRRTQQQAREAKLQSTQANQVCCIEKWVLANNVLTSLLTARLDSLCIHKKIADQIEQRINVLGYSTYLVKASIEMPRTMMPRATTPRKMGVQSSEEQVTTETAPIGESGTSSPDTDRRVLWHLFPPAMPSILMPIQDTAENSDSSEEQLPSATSTTAMAATAALSRIVCSIAMLSIMAPTSKYVVDGELLGKPLGGNSPQCTLPPHDHRRHVGTHTPPAVIEMRLQRSRVLPLTPTNPSVHAAHTTQHAQLVEELPPSLALKHRPTSTAGVLQLSHHQQALCLTHVVPTS</sequence>
<evidence type="ECO:0000313" key="3">
    <source>
        <dbReference type="Proteomes" id="UP001159363"/>
    </source>
</evidence>
<proteinExistence type="predicted"/>
<evidence type="ECO:0000313" key="2">
    <source>
        <dbReference type="EMBL" id="KAJ8885749.1"/>
    </source>
</evidence>
<gene>
    <name evidence="2" type="ORF">PR048_011949</name>
</gene>
<dbReference type="EMBL" id="JARBHB010000004">
    <property type="protein sequence ID" value="KAJ8885749.1"/>
    <property type="molecule type" value="Genomic_DNA"/>
</dbReference>
<keyword evidence="3" id="KW-1185">Reference proteome</keyword>
<dbReference type="Proteomes" id="UP001159363">
    <property type="component" value="Chromosome X"/>
</dbReference>